<evidence type="ECO:0000256" key="4">
    <source>
        <dbReference type="ARBA" id="ARBA00022777"/>
    </source>
</evidence>
<dbReference type="RefSeq" id="WP_176295009.1">
    <property type="nucleotide sequence ID" value="NZ_CP051177.1"/>
</dbReference>
<dbReference type="InterPro" id="IPR002173">
    <property type="entry name" value="Carboh/pur_kinase_PfkB_CS"/>
</dbReference>
<name>A0A7H8QFL7_9BACL</name>
<evidence type="ECO:0000256" key="3">
    <source>
        <dbReference type="ARBA" id="ARBA00022741"/>
    </source>
</evidence>
<comment type="similarity">
    <text evidence="1">Belongs to the carbohydrate kinase PfkB family.</text>
</comment>
<keyword evidence="5" id="KW-0067">ATP-binding</keyword>
<dbReference type="GO" id="GO:0005524">
    <property type="term" value="F:ATP binding"/>
    <property type="evidence" value="ECO:0007669"/>
    <property type="project" value="UniProtKB-KW"/>
</dbReference>
<dbReference type="PANTHER" id="PTHR43085:SF1">
    <property type="entry name" value="PSEUDOURIDINE KINASE-RELATED"/>
    <property type="match status" value="1"/>
</dbReference>
<keyword evidence="3" id="KW-0547">Nucleotide-binding</keyword>
<proteinExistence type="inferred from homology"/>
<dbReference type="GO" id="GO:0016301">
    <property type="term" value="F:kinase activity"/>
    <property type="evidence" value="ECO:0007669"/>
    <property type="project" value="UniProtKB-KW"/>
</dbReference>
<evidence type="ECO:0000259" key="6">
    <source>
        <dbReference type="Pfam" id="PF00294"/>
    </source>
</evidence>
<dbReference type="InterPro" id="IPR029056">
    <property type="entry name" value="Ribokinase-like"/>
</dbReference>
<feature type="domain" description="Carbohydrate kinase PfkB" evidence="6">
    <location>
        <begin position="3"/>
        <end position="307"/>
    </location>
</feature>
<organism evidence="7 8">
    <name type="scientific">Planococcus glaciei</name>
    <dbReference type="NCBI Taxonomy" id="459472"/>
    <lineage>
        <taxon>Bacteria</taxon>
        <taxon>Bacillati</taxon>
        <taxon>Bacillota</taxon>
        <taxon>Bacilli</taxon>
        <taxon>Bacillales</taxon>
        <taxon>Caryophanaceae</taxon>
        <taxon>Planococcus</taxon>
    </lineage>
</organism>
<reference evidence="8" key="2">
    <citation type="submission" date="2020-06" db="EMBL/GenBank/DDBJ databases">
        <title>Isolation of Planomicrobium glaciei.</title>
        <authorList>
            <person name="Malisova L."/>
            <person name="Safrankova R."/>
            <person name="Jakubu V."/>
            <person name="Spanelova P."/>
        </authorList>
    </citation>
    <scope>NUCLEOTIDE SEQUENCE [LARGE SCALE GENOMIC DNA]</scope>
    <source>
        <strain evidence="8">NRL-ATB46093</strain>
    </source>
</reference>
<dbReference type="EMBL" id="CP051177">
    <property type="protein sequence ID" value="QKX52281.1"/>
    <property type="molecule type" value="Genomic_DNA"/>
</dbReference>
<dbReference type="InterPro" id="IPR011611">
    <property type="entry name" value="PfkB_dom"/>
</dbReference>
<dbReference type="AlphaFoldDB" id="A0A7H8QFL7"/>
<dbReference type="PANTHER" id="PTHR43085">
    <property type="entry name" value="HEXOKINASE FAMILY MEMBER"/>
    <property type="match status" value="1"/>
</dbReference>
<evidence type="ECO:0000256" key="5">
    <source>
        <dbReference type="ARBA" id="ARBA00022840"/>
    </source>
</evidence>
<dbReference type="Pfam" id="PF00294">
    <property type="entry name" value="PfkB"/>
    <property type="match status" value="1"/>
</dbReference>
<accession>A0A7H8QFL7</accession>
<keyword evidence="8" id="KW-1185">Reference proteome</keyword>
<gene>
    <name evidence="7" type="ORF">HF394_17820</name>
</gene>
<dbReference type="SUPFAM" id="SSF53613">
    <property type="entry name" value="Ribokinase-like"/>
    <property type="match status" value="1"/>
</dbReference>
<keyword evidence="4 7" id="KW-0418">Kinase</keyword>
<evidence type="ECO:0000256" key="2">
    <source>
        <dbReference type="ARBA" id="ARBA00022679"/>
    </source>
</evidence>
<dbReference type="InterPro" id="IPR050306">
    <property type="entry name" value="PfkB_Carbo_kinase"/>
</dbReference>
<evidence type="ECO:0000313" key="8">
    <source>
        <dbReference type="Proteomes" id="UP000509222"/>
    </source>
</evidence>
<dbReference type="Proteomes" id="UP000509222">
    <property type="component" value="Chromosome"/>
</dbReference>
<evidence type="ECO:0000313" key="7">
    <source>
        <dbReference type="EMBL" id="QKX52281.1"/>
    </source>
</evidence>
<sequence>MYDVVALGELLIDFTPAGKSANGNDLFESNPGRAPANVLATLAKFHATTAFIGKVGKDQFGSFLGETLRKNGIDTQGLIYSKGVNTTLAFVHLKEGGDRSFQFYRSPGADIILQEQEVDVELVQQAKIFHFGSLSMTHEPAKTATLKALQAAKAKSVLISYDPNLRPALWESLSHAKETILEGMQYADILKLSDEELEFTTGMRDLEEGSRFLFEKFDLKIVLITLGAKGCFYRFGKGKGHIAGFQVDTIDTTGAGDLFFGAFLHQFLQKDASWEAIQAEELETMILFANAVAALGTTKKGAIPAIPSLDEARQLFEGRN</sequence>
<dbReference type="PROSITE" id="PS00584">
    <property type="entry name" value="PFKB_KINASES_2"/>
    <property type="match status" value="1"/>
</dbReference>
<dbReference type="Gene3D" id="3.40.1190.20">
    <property type="match status" value="1"/>
</dbReference>
<reference evidence="7 8" key="1">
    <citation type="submission" date="2020-04" db="EMBL/GenBank/DDBJ databases">
        <authorList>
            <person name="Pajer P."/>
            <person name="Broz P."/>
        </authorList>
    </citation>
    <scope>NUCLEOTIDE SEQUENCE [LARGE SCALE GENOMIC DNA]</scope>
    <source>
        <strain evidence="8">NRL-ATB46093</strain>
    </source>
</reference>
<keyword evidence="2" id="KW-0808">Transferase</keyword>
<dbReference type="CDD" id="cd01167">
    <property type="entry name" value="bac_FRK"/>
    <property type="match status" value="1"/>
</dbReference>
<evidence type="ECO:0000256" key="1">
    <source>
        <dbReference type="ARBA" id="ARBA00010688"/>
    </source>
</evidence>
<protein>
    <submittedName>
        <fullName evidence="7">Carbohydrate kinase</fullName>
    </submittedName>
</protein>